<reference evidence="1" key="1">
    <citation type="submission" date="2018-01" db="EMBL/GenBank/DDBJ databases">
        <authorList>
            <person name="Regsiter A."/>
            <person name="William W."/>
        </authorList>
    </citation>
    <scope>NUCLEOTIDE SEQUENCE</scope>
    <source>
        <strain evidence="1">TRIP AH-1</strain>
    </source>
</reference>
<dbReference type="Gene3D" id="2.60.40.10">
    <property type="entry name" value="Immunoglobulins"/>
    <property type="match status" value="1"/>
</dbReference>
<protein>
    <submittedName>
        <fullName evidence="1">Uncharacterized protein</fullName>
    </submittedName>
</protein>
<dbReference type="InterPro" id="IPR008964">
    <property type="entry name" value="Invasin/intimin_cell_adhesion"/>
</dbReference>
<accession>A0A445MT66</accession>
<dbReference type="AlphaFoldDB" id="A0A445MT66"/>
<dbReference type="InterPro" id="IPR013783">
    <property type="entry name" value="Ig-like_fold"/>
</dbReference>
<proteinExistence type="predicted"/>
<dbReference type="SUPFAM" id="SSF49373">
    <property type="entry name" value="Invasin/intimin cell-adhesion fragments"/>
    <property type="match status" value="1"/>
</dbReference>
<sequence>MPYGWKIEYNGNDISDKVTGFSITANLESYCREMTLDIADRDFYNSLDFSQISEDPEIEIFTKVENTFISQGLFFIERPAIASTVQSDILQGVWGRSITAKLSDPFAPKVNKVWDSKTTFYSVCAEMCTMAGLTWDEAYSGIDDYVILANTYEADGLYPVDVITELAGFAGALVTTDRSGHVCIKRIDYAPAVADATIADVDLQGISETPEWPEFGNRVKITPTGSVSGYSLELTIPDVCLPADGETRIKLYALVKDEDGNPVNGIITSWSADTMTSLLAYATANTRDIRINREQKRASNYYSVKVDFPPSSVDGVWAYSDTARKNNLAADGYIMDGNTITLAKQLAYCDQLLVIDYWSSGVAVNHIYAGSTTEDVTVTVSLEGETDKGIVYIDNPCQCPANISLRASPTEIHIGEEALLLVYMEDSGPVENGRVVYMTELGSVEHGLLAWEGAHLGPVIIQNEETAAINEVAGVTQCELSMYPESVTSIYETTEDENGNKIPTGSNLYASNEGKTVSLNTILISGTPLLAEYVAVGAVVNRFTGTALGTASLKAWADSSREAGLEATCQVKVVDETSEGTETRVIYYGEGDEFDEKKEPEPAPTCAPENVSDVPTDNALSGRFAGPRGQGCSCEEMCDQEIGVYGTTQNYEGASYRKISDIVTEDYNYAEGTPEYWGKYNELKTAALNACMDQCSECGTPLAWGSNPETIAPGTSVLISVTGGKGPFFWSVSGPGFSLATNGVSESNSNLLIADENACGSATITVTDDCGFDVTGYVRSTVGVWCLTEECVHGSTPPQGVTATVEEIRGKYKYVAIFCYTYTGGACGYCAGCMSLGSCDTPLTPPPTGTVPSNNTYCCCQASEAWEWKCTC</sequence>
<organism evidence="1">
    <name type="scientific">uncultured Desulfobacterium sp</name>
    <dbReference type="NCBI Taxonomy" id="201089"/>
    <lineage>
        <taxon>Bacteria</taxon>
        <taxon>Pseudomonadati</taxon>
        <taxon>Thermodesulfobacteriota</taxon>
        <taxon>Desulfobacteria</taxon>
        <taxon>Desulfobacterales</taxon>
        <taxon>Desulfobacteriaceae</taxon>
        <taxon>Desulfobacterium</taxon>
        <taxon>environmental samples</taxon>
    </lineage>
</organism>
<name>A0A445MT66_9BACT</name>
<gene>
    <name evidence="1" type="ORF">PITCH_A140041</name>
</gene>
<dbReference type="EMBL" id="OJIN01000046">
    <property type="protein sequence ID" value="SPD72561.1"/>
    <property type="molecule type" value="Genomic_DNA"/>
</dbReference>
<dbReference type="SUPFAM" id="SSF69279">
    <property type="entry name" value="Phage tail proteins"/>
    <property type="match status" value="1"/>
</dbReference>
<evidence type="ECO:0000313" key="1">
    <source>
        <dbReference type="EMBL" id="SPD72561.1"/>
    </source>
</evidence>